<accession>A0A2H0UG98</accession>
<evidence type="ECO:0000313" key="2">
    <source>
        <dbReference type="Proteomes" id="UP000229344"/>
    </source>
</evidence>
<dbReference type="AlphaFoldDB" id="A0A2H0UG98"/>
<sequence length="113" mass="13342">MASNDNIEEYIKEKGRSIGRILIACKYDDIELEFPSIEEEIYEVAICYARIYFFETQSFLLKEESEKRLKFLIQTRFDIKQRKLKKMSNVDLVAHCIKLEAIEELERAGLVIS</sequence>
<name>A0A2H0UG98_9BACT</name>
<dbReference type="Proteomes" id="UP000229344">
    <property type="component" value="Unassembled WGS sequence"/>
</dbReference>
<evidence type="ECO:0000313" key="1">
    <source>
        <dbReference type="EMBL" id="PIR84825.1"/>
    </source>
</evidence>
<dbReference type="EMBL" id="PFBI01000003">
    <property type="protein sequence ID" value="PIR84825.1"/>
    <property type="molecule type" value="Genomic_DNA"/>
</dbReference>
<gene>
    <name evidence="1" type="ORF">COU16_00350</name>
</gene>
<comment type="caution">
    <text evidence="1">The sequence shown here is derived from an EMBL/GenBank/DDBJ whole genome shotgun (WGS) entry which is preliminary data.</text>
</comment>
<reference evidence="2" key="1">
    <citation type="submission" date="2017-09" db="EMBL/GenBank/DDBJ databases">
        <title>Depth-based differentiation of microbial function through sediment-hosted aquifers and enrichment of novel symbionts in the deep terrestrial subsurface.</title>
        <authorList>
            <person name="Probst A.J."/>
            <person name="Ladd B."/>
            <person name="Jarett J.K."/>
            <person name="Geller-Mcgrath D.E."/>
            <person name="Sieber C.M.K."/>
            <person name="Emerson J.B."/>
            <person name="Anantharaman K."/>
            <person name="Thomas B.C."/>
            <person name="Malmstrom R."/>
            <person name="Stieglmeier M."/>
            <person name="Klingl A."/>
            <person name="Woyke T."/>
            <person name="Ryan C.M."/>
            <person name="Banfield J.F."/>
        </authorList>
    </citation>
    <scope>NUCLEOTIDE SEQUENCE [LARGE SCALE GENOMIC DNA]</scope>
</reference>
<protein>
    <submittedName>
        <fullName evidence="1">Uncharacterized protein</fullName>
    </submittedName>
</protein>
<organism evidence="1 2">
    <name type="scientific">Candidatus Kaiserbacteria bacterium CG10_big_fil_rev_8_21_14_0_10_47_16</name>
    <dbReference type="NCBI Taxonomy" id="1974608"/>
    <lineage>
        <taxon>Bacteria</taxon>
        <taxon>Candidatus Kaiseribacteriota</taxon>
    </lineage>
</organism>
<proteinExistence type="predicted"/>